<keyword evidence="3" id="KW-1185">Reference proteome</keyword>
<name>A0ABP0RCU4_9DINO</name>
<feature type="region of interest" description="Disordered" evidence="1">
    <location>
        <begin position="1"/>
        <end position="25"/>
    </location>
</feature>
<evidence type="ECO:0000313" key="2">
    <source>
        <dbReference type="EMBL" id="CAK9098387.1"/>
    </source>
</evidence>
<sequence>MFAKGVLRRKNMPGHSEQRGTPVWRRRSVLHDNNLDFSEEQAMRNVSHWKHGGRACVPDVLESASFLRTPCKEVFGPPQAPTHAADAQRRATPVGVGCFLSMCFRTSRRRNPQLPLMAMKVAPIETQALRLQLHY</sequence>
<protein>
    <submittedName>
        <fullName evidence="2">Uncharacterized protein</fullName>
    </submittedName>
</protein>
<comment type="caution">
    <text evidence="2">The sequence shown here is derived from an EMBL/GenBank/DDBJ whole genome shotgun (WGS) entry which is preliminary data.</text>
</comment>
<evidence type="ECO:0000256" key="1">
    <source>
        <dbReference type="SAM" id="MobiDB-lite"/>
    </source>
</evidence>
<evidence type="ECO:0000313" key="3">
    <source>
        <dbReference type="Proteomes" id="UP001642484"/>
    </source>
</evidence>
<feature type="compositionally biased region" description="Basic residues" evidence="1">
    <location>
        <begin position="1"/>
        <end position="12"/>
    </location>
</feature>
<dbReference type="EMBL" id="CAXAMN010025806">
    <property type="protein sequence ID" value="CAK9098387.1"/>
    <property type="molecule type" value="Genomic_DNA"/>
</dbReference>
<reference evidence="2 3" key="1">
    <citation type="submission" date="2024-02" db="EMBL/GenBank/DDBJ databases">
        <authorList>
            <person name="Chen Y."/>
            <person name="Shah S."/>
            <person name="Dougan E. K."/>
            <person name="Thang M."/>
            <person name="Chan C."/>
        </authorList>
    </citation>
    <scope>NUCLEOTIDE SEQUENCE [LARGE SCALE GENOMIC DNA]</scope>
</reference>
<proteinExistence type="predicted"/>
<dbReference type="Proteomes" id="UP001642484">
    <property type="component" value="Unassembled WGS sequence"/>
</dbReference>
<organism evidence="2 3">
    <name type="scientific">Durusdinium trenchii</name>
    <dbReference type="NCBI Taxonomy" id="1381693"/>
    <lineage>
        <taxon>Eukaryota</taxon>
        <taxon>Sar</taxon>
        <taxon>Alveolata</taxon>
        <taxon>Dinophyceae</taxon>
        <taxon>Suessiales</taxon>
        <taxon>Symbiodiniaceae</taxon>
        <taxon>Durusdinium</taxon>
    </lineage>
</organism>
<accession>A0ABP0RCU4</accession>
<gene>
    <name evidence="2" type="ORF">CCMP2556_LOCUS46616</name>
</gene>